<dbReference type="Pfam" id="PF00501">
    <property type="entry name" value="AMP-binding"/>
    <property type="match status" value="1"/>
</dbReference>
<feature type="domain" description="AMP-binding enzyme C-terminal" evidence="8">
    <location>
        <begin position="420"/>
        <end position="495"/>
    </location>
</feature>
<keyword evidence="3" id="KW-0479">Metal-binding</keyword>
<dbReference type="PANTHER" id="PTHR43201:SF5">
    <property type="entry name" value="MEDIUM-CHAIN ACYL-COA LIGASE ACSF2, MITOCHONDRIAL"/>
    <property type="match status" value="1"/>
</dbReference>
<keyword evidence="10" id="KW-1185">Reference proteome</keyword>
<dbReference type="EC" id="6.2.1.44" evidence="5"/>
<gene>
    <name evidence="9" type="ORF">K1W69_24415</name>
</gene>
<evidence type="ECO:0000256" key="1">
    <source>
        <dbReference type="ARBA" id="ARBA00006432"/>
    </source>
</evidence>
<dbReference type="PANTHER" id="PTHR43201">
    <property type="entry name" value="ACYL-COA SYNTHETASE"/>
    <property type="match status" value="1"/>
</dbReference>
<comment type="catalytic activity">
    <reaction evidence="4">
        <text>3-(methylsulfanyl)propanoate + ATP + CoA = 3-(methylsulfanyl)propanoyl-CoA + AMP + diphosphate</text>
        <dbReference type="Rhea" id="RHEA:43052"/>
        <dbReference type="ChEBI" id="CHEBI:30616"/>
        <dbReference type="ChEBI" id="CHEBI:33019"/>
        <dbReference type="ChEBI" id="CHEBI:49016"/>
        <dbReference type="ChEBI" id="CHEBI:57287"/>
        <dbReference type="ChEBI" id="CHEBI:82815"/>
        <dbReference type="ChEBI" id="CHEBI:456215"/>
        <dbReference type="EC" id="6.2.1.44"/>
    </reaction>
    <physiologicalReaction direction="left-to-right" evidence="4">
        <dbReference type="Rhea" id="RHEA:43053"/>
    </physiologicalReaction>
</comment>
<organism evidence="9 10">
    <name type="scientific">Flavimaribacter sediminis</name>
    <dbReference type="NCBI Taxonomy" id="2865987"/>
    <lineage>
        <taxon>Bacteria</taxon>
        <taxon>Pseudomonadati</taxon>
        <taxon>Pseudomonadota</taxon>
        <taxon>Alphaproteobacteria</taxon>
        <taxon>Hyphomicrobiales</taxon>
        <taxon>Rhizobiaceae</taxon>
        <taxon>Flavimaribacter</taxon>
    </lineage>
</organism>
<accession>A0AAE3D428</accession>
<dbReference type="AlphaFoldDB" id="A0AAE3D428"/>
<dbReference type="InterPro" id="IPR020845">
    <property type="entry name" value="AMP-binding_CS"/>
</dbReference>
<evidence type="ECO:0000256" key="4">
    <source>
        <dbReference type="ARBA" id="ARBA00051915"/>
    </source>
</evidence>
<dbReference type="GO" id="GO:0046872">
    <property type="term" value="F:metal ion binding"/>
    <property type="evidence" value="ECO:0007669"/>
    <property type="project" value="UniProtKB-KW"/>
</dbReference>
<dbReference type="GO" id="GO:0031956">
    <property type="term" value="F:medium-chain fatty acid-CoA ligase activity"/>
    <property type="evidence" value="ECO:0007669"/>
    <property type="project" value="TreeGrafter"/>
</dbReference>
<dbReference type="PROSITE" id="PS00455">
    <property type="entry name" value="AMP_BINDING"/>
    <property type="match status" value="1"/>
</dbReference>
<dbReference type="EMBL" id="JAICBX010000006">
    <property type="protein sequence ID" value="MBW8640358.1"/>
    <property type="molecule type" value="Genomic_DNA"/>
</dbReference>
<sequence>MNVALWLKRAAQLYPHAPALLKGERVVATYEEFYRRAKGLAGALQTRYAIGEGDRVAIFMANATEYLEVMNAVWIAGATVAPINAKLHPREAAWIIENSGAKLIISAGKDLAGISKEATVAGLPLIDVNSDAYTGLYDADPVAEPLRQRHSNIAWLFYTSGTTGRPKGVMLTHGNILAMTLTYFNSVDDTSHSDCTLYAAPISHGAGCYSFAFTLRGARHIVPESGGFDPAEIVTLAPKLKQLCLFAAPTMVRRLVDHAKSVGYDGEGLKTVVYGGGPMYVADIIEAVDVLGPRFVQIYGQGESPMTITALSRELIVDRTHPRWRERLGSVGVAQTSVEVIVADEEGNELPHGEIGEILVYGTPVMKGYWENEAATRETIRDGWLRTGDIGTMDEDGFVTLHDRSKDMIISGGTNIYPREVEEALLTHASVAQVSVVGKPDPEWGETVVAFVVAEKGHTLDDAELDRHCLDQIARFKRPKQYVHLPDLPKNAYGKVLKTELRHMLA</sequence>
<dbReference type="Pfam" id="PF13193">
    <property type="entry name" value="AMP-binding_C"/>
    <property type="match status" value="1"/>
</dbReference>
<dbReference type="RefSeq" id="WP_220231090.1">
    <property type="nucleotide sequence ID" value="NZ_JAICBX010000006.1"/>
</dbReference>
<proteinExistence type="inferred from homology"/>
<evidence type="ECO:0000256" key="3">
    <source>
        <dbReference type="ARBA" id="ARBA00022723"/>
    </source>
</evidence>
<dbReference type="GO" id="GO:0006631">
    <property type="term" value="P:fatty acid metabolic process"/>
    <property type="evidence" value="ECO:0007669"/>
    <property type="project" value="TreeGrafter"/>
</dbReference>
<evidence type="ECO:0000256" key="2">
    <source>
        <dbReference type="ARBA" id="ARBA00022598"/>
    </source>
</evidence>
<dbReference type="InterPro" id="IPR042099">
    <property type="entry name" value="ANL_N_sf"/>
</dbReference>
<protein>
    <recommendedName>
        <fullName evidence="6">3-methylmercaptopropionyl-CoA ligase</fullName>
        <ecNumber evidence="5">6.2.1.44</ecNumber>
    </recommendedName>
</protein>
<dbReference type="Gene3D" id="3.30.300.30">
    <property type="match status" value="1"/>
</dbReference>
<evidence type="ECO:0000259" key="7">
    <source>
        <dbReference type="Pfam" id="PF00501"/>
    </source>
</evidence>
<reference evidence="9" key="1">
    <citation type="submission" date="2021-08" db="EMBL/GenBank/DDBJ databases">
        <title>Hoeflea bacterium WL0058 sp. nov., isolated from the sediment.</title>
        <authorList>
            <person name="Wang L."/>
            <person name="Zhang D."/>
        </authorList>
    </citation>
    <scope>NUCLEOTIDE SEQUENCE</scope>
    <source>
        <strain evidence="9">WL0058</strain>
    </source>
</reference>
<dbReference type="InterPro" id="IPR045851">
    <property type="entry name" value="AMP-bd_C_sf"/>
</dbReference>
<dbReference type="InterPro" id="IPR025110">
    <property type="entry name" value="AMP-bd_C"/>
</dbReference>
<dbReference type="SUPFAM" id="SSF56801">
    <property type="entry name" value="Acetyl-CoA synthetase-like"/>
    <property type="match status" value="1"/>
</dbReference>
<comment type="similarity">
    <text evidence="1">Belongs to the ATP-dependent AMP-binding enzyme family.</text>
</comment>
<evidence type="ECO:0000313" key="10">
    <source>
        <dbReference type="Proteomes" id="UP001196509"/>
    </source>
</evidence>
<name>A0AAE3D428_9HYPH</name>
<evidence type="ECO:0000256" key="5">
    <source>
        <dbReference type="ARBA" id="ARBA00066616"/>
    </source>
</evidence>
<comment type="caution">
    <text evidence="9">The sequence shown here is derived from an EMBL/GenBank/DDBJ whole genome shotgun (WGS) entry which is preliminary data.</text>
</comment>
<evidence type="ECO:0000256" key="6">
    <source>
        <dbReference type="ARBA" id="ARBA00067668"/>
    </source>
</evidence>
<feature type="domain" description="AMP-dependent synthetase/ligase" evidence="7">
    <location>
        <begin position="8"/>
        <end position="370"/>
    </location>
</feature>
<dbReference type="Gene3D" id="3.40.50.12780">
    <property type="entry name" value="N-terminal domain of ligase-like"/>
    <property type="match status" value="1"/>
</dbReference>
<keyword evidence="2" id="KW-0436">Ligase</keyword>
<dbReference type="InterPro" id="IPR000873">
    <property type="entry name" value="AMP-dep_synth/lig_dom"/>
</dbReference>
<dbReference type="Proteomes" id="UP001196509">
    <property type="component" value="Unassembled WGS sequence"/>
</dbReference>
<dbReference type="FunFam" id="3.30.300.30:FF:000008">
    <property type="entry name" value="2,3-dihydroxybenzoate-AMP ligase"/>
    <property type="match status" value="1"/>
</dbReference>
<evidence type="ECO:0000313" key="9">
    <source>
        <dbReference type="EMBL" id="MBW8640358.1"/>
    </source>
</evidence>
<evidence type="ECO:0000259" key="8">
    <source>
        <dbReference type="Pfam" id="PF13193"/>
    </source>
</evidence>